<dbReference type="Proteomes" id="UP001159363">
    <property type="component" value="Chromosome X"/>
</dbReference>
<feature type="region of interest" description="Disordered" evidence="1">
    <location>
        <begin position="111"/>
        <end position="143"/>
    </location>
</feature>
<proteinExistence type="predicted"/>
<evidence type="ECO:0000313" key="3">
    <source>
        <dbReference type="Proteomes" id="UP001159363"/>
    </source>
</evidence>
<sequence length="204" mass="23597">MLRRRTCRNTPDSFCYICGEFTFARHREKISLIVKKAYKHYFGMELGDQDKNWAPHICCATCYVNFINWWICKGNSMLFAAPMSWREPKDHKHIVYPNLPPAIRPVPHSVNHPVSSRPAHEEIETGSEDSVGEEFPSSEGTDHTYQVKCTSSPYFVTQMYLSDLVRDLGLNPGCKNVIFTQIQMLHFASIEKALFFHIIRLTTH</sequence>
<protein>
    <submittedName>
        <fullName evidence="2">Uncharacterized protein</fullName>
    </submittedName>
</protein>
<reference evidence="2 3" key="1">
    <citation type="submission" date="2023-02" db="EMBL/GenBank/DDBJ databases">
        <title>LHISI_Scaffold_Assembly.</title>
        <authorList>
            <person name="Stuart O.P."/>
            <person name="Cleave R."/>
            <person name="Magrath M.J.L."/>
            <person name="Mikheyev A.S."/>
        </authorList>
    </citation>
    <scope>NUCLEOTIDE SEQUENCE [LARGE SCALE GENOMIC DNA]</scope>
    <source>
        <strain evidence="2">Daus_M_001</strain>
        <tissue evidence="2">Leg muscle</tissue>
    </source>
</reference>
<evidence type="ECO:0000313" key="2">
    <source>
        <dbReference type="EMBL" id="KAJ8887560.1"/>
    </source>
</evidence>
<name>A0ABQ9HTY2_9NEOP</name>
<dbReference type="EMBL" id="JARBHB010000004">
    <property type="protein sequence ID" value="KAJ8887560.1"/>
    <property type="molecule type" value="Genomic_DNA"/>
</dbReference>
<comment type="caution">
    <text evidence="2">The sequence shown here is derived from an EMBL/GenBank/DDBJ whole genome shotgun (WGS) entry which is preliminary data.</text>
</comment>
<keyword evidence="3" id="KW-1185">Reference proteome</keyword>
<evidence type="ECO:0000256" key="1">
    <source>
        <dbReference type="SAM" id="MobiDB-lite"/>
    </source>
</evidence>
<gene>
    <name evidence="2" type="ORF">PR048_013776</name>
</gene>
<accession>A0ABQ9HTY2</accession>
<organism evidence="2 3">
    <name type="scientific">Dryococelus australis</name>
    <dbReference type="NCBI Taxonomy" id="614101"/>
    <lineage>
        <taxon>Eukaryota</taxon>
        <taxon>Metazoa</taxon>
        <taxon>Ecdysozoa</taxon>
        <taxon>Arthropoda</taxon>
        <taxon>Hexapoda</taxon>
        <taxon>Insecta</taxon>
        <taxon>Pterygota</taxon>
        <taxon>Neoptera</taxon>
        <taxon>Polyneoptera</taxon>
        <taxon>Phasmatodea</taxon>
        <taxon>Verophasmatodea</taxon>
        <taxon>Anareolatae</taxon>
        <taxon>Phasmatidae</taxon>
        <taxon>Eurycanthinae</taxon>
        <taxon>Dryococelus</taxon>
    </lineage>
</organism>